<dbReference type="PROSITE" id="PS51032">
    <property type="entry name" value="AP2_ERF"/>
    <property type="match status" value="1"/>
</dbReference>
<comment type="similarity">
    <text evidence="7">Belongs to the AP2/ERF transcription factor family. ERF subfamily.</text>
</comment>
<dbReference type="SUPFAM" id="SSF54171">
    <property type="entry name" value="DNA-binding domain"/>
    <property type="match status" value="1"/>
</dbReference>
<feature type="compositionally biased region" description="Polar residues" evidence="8">
    <location>
        <begin position="37"/>
        <end position="52"/>
    </location>
</feature>
<evidence type="ECO:0000313" key="10">
    <source>
        <dbReference type="EMBL" id="CAK9859439.1"/>
    </source>
</evidence>
<evidence type="ECO:0000256" key="1">
    <source>
        <dbReference type="ARBA" id="ARBA00004123"/>
    </source>
</evidence>
<dbReference type="InterPro" id="IPR001471">
    <property type="entry name" value="AP2/ERF_dom"/>
</dbReference>
<feature type="region of interest" description="Disordered" evidence="8">
    <location>
        <begin position="185"/>
        <end position="230"/>
    </location>
</feature>
<evidence type="ECO:0000256" key="8">
    <source>
        <dbReference type="SAM" id="MobiDB-lite"/>
    </source>
</evidence>
<proteinExistence type="inferred from homology"/>
<sequence length="281" mass="31046">MVEKNKDEVLSGDSNSYTGRKEISKFLLSAHGTGAALNNQIRGTSAKSPRSPKQQRHHQRQLSTSPKYKGVRMRQWGKWVSEIREPNKRSRIWLGSFPTAEMAARAYDAAVVCLRGPKLVVGCTSTTLNFPDSPPLYVPCQSPKDVQTAAAAAAAASEPCTPLSITKPIALSLSEQQNYIDQYTGFEKNNHPESSSDSAETAPGTPPQNGSTDQELQTKRTNAGSERPLRVQRSLGVQLHGLNHYSNMSTGNCWPTEQQEDWPYDLDQENFLFPSLDMSSY</sequence>
<dbReference type="Pfam" id="PF00847">
    <property type="entry name" value="AP2"/>
    <property type="match status" value="1"/>
</dbReference>
<dbReference type="Gene3D" id="3.30.730.10">
    <property type="entry name" value="AP2/ERF domain"/>
    <property type="match status" value="1"/>
</dbReference>
<dbReference type="InterPro" id="IPR036955">
    <property type="entry name" value="AP2/ERF_dom_sf"/>
</dbReference>
<feature type="compositionally biased region" description="Polar residues" evidence="8">
    <location>
        <begin position="207"/>
        <end position="224"/>
    </location>
</feature>
<dbReference type="PANTHER" id="PTHR31985:SF273">
    <property type="entry name" value="ETHYLENE-RESPONSIVE TRANSCRIPTION FACTOR ERF017"/>
    <property type="match status" value="1"/>
</dbReference>
<protein>
    <recommendedName>
        <fullName evidence="9">AP2/ERF domain-containing protein</fullName>
    </recommendedName>
</protein>
<keyword evidence="11" id="KW-1185">Reference proteome</keyword>
<dbReference type="InterPro" id="IPR016177">
    <property type="entry name" value="DNA-bd_dom_sf"/>
</dbReference>
<feature type="region of interest" description="Disordered" evidence="8">
    <location>
        <begin position="37"/>
        <end position="70"/>
    </location>
</feature>
<dbReference type="EMBL" id="OZ023711">
    <property type="protein sequence ID" value="CAK9859439.1"/>
    <property type="molecule type" value="Genomic_DNA"/>
</dbReference>
<dbReference type="SMART" id="SM00380">
    <property type="entry name" value="AP2"/>
    <property type="match status" value="1"/>
</dbReference>
<dbReference type="PANTHER" id="PTHR31985">
    <property type="entry name" value="ETHYLENE-RESPONSIVE TRANSCRIPTION FACTOR ERF042-RELATED"/>
    <property type="match status" value="1"/>
</dbReference>
<keyword evidence="2" id="KW-0805">Transcription regulation</keyword>
<feature type="domain" description="AP2/ERF" evidence="9">
    <location>
        <begin position="67"/>
        <end position="131"/>
    </location>
</feature>
<evidence type="ECO:0000259" key="9">
    <source>
        <dbReference type="PROSITE" id="PS51032"/>
    </source>
</evidence>
<keyword evidence="5" id="KW-0804">Transcription</keyword>
<reference evidence="10" key="1">
    <citation type="submission" date="2024-03" db="EMBL/GenBank/DDBJ databases">
        <authorList>
            <consortium name="ELIXIR-Norway"/>
            <consortium name="Elixir Norway"/>
        </authorList>
    </citation>
    <scope>NUCLEOTIDE SEQUENCE</scope>
</reference>
<dbReference type="CDD" id="cd00018">
    <property type="entry name" value="AP2"/>
    <property type="match status" value="1"/>
</dbReference>
<organism evidence="10 11">
    <name type="scientific">Sphagnum jensenii</name>
    <dbReference type="NCBI Taxonomy" id="128206"/>
    <lineage>
        <taxon>Eukaryota</taxon>
        <taxon>Viridiplantae</taxon>
        <taxon>Streptophyta</taxon>
        <taxon>Embryophyta</taxon>
        <taxon>Bryophyta</taxon>
        <taxon>Sphagnophytina</taxon>
        <taxon>Sphagnopsida</taxon>
        <taxon>Sphagnales</taxon>
        <taxon>Sphagnaceae</taxon>
        <taxon>Sphagnum</taxon>
    </lineage>
</organism>
<dbReference type="InterPro" id="IPR051032">
    <property type="entry name" value="AP2/ERF_TF_ERF_subfamily"/>
</dbReference>
<keyword evidence="6" id="KW-0539">Nucleus</keyword>
<dbReference type="Proteomes" id="UP001497522">
    <property type="component" value="Chromosome 10"/>
</dbReference>
<evidence type="ECO:0000256" key="5">
    <source>
        <dbReference type="ARBA" id="ARBA00023163"/>
    </source>
</evidence>
<keyword evidence="4" id="KW-0010">Activator</keyword>
<name>A0ABP1AAD8_9BRYO</name>
<dbReference type="PRINTS" id="PR00367">
    <property type="entry name" value="ETHRSPELEMNT"/>
</dbReference>
<comment type="subcellular location">
    <subcellularLocation>
        <location evidence="1">Nucleus</location>
    </subcellularLocation>
</comment>
<keyword evidence="3" id="KW-0238">DNA-binding</keyword>
<accession>A0ABP1AAD8</accession>
<gene>
    <name evidence="10" type="ORF">CSSPJE1EN2_LOCUS2434</name>
</gene>
<evidence type="ECO:0000256" key="4">
    <source>
        <dbReference type="ARBA" id="ARBA00023159"/>
    </source>
</evidence>
<evidence type="ECO:0000256" key="2">
    <source>
        <dbReference type="ARBA" id="ARBA00023015"/>
    </source>
</evidence>
<evidence type="ECO:0000313" key="11">
    <source>
        <dbReference type="Proteomes" id="UP001497522"/>
    </source>
</evidence>
<evidence type="ECO:0000256" key="6">
    <source>
        <dbReference type="ARBA" id="ARBA00023242"/>
    </source>
</evidence>
<evidence type="ECO:0000256" key="3">
    <source>
        <dbReference type="ARBA" id="ARBA00023125"/>
    </source>
</evidence>
<evidence type="ECO:0000256" key="7">
    <source>
        <dbReference type="ARBA" id="ARBA00024343"/>
    </source>
</evidence>